<organism evidence="1 2">
    <name type="scientific">Endozoicomonas euniceicola</name>
    <dbReference type="NCBI Taxonomy" id="1234143"/>
    <lineage>
        <taxon>Bacteria</taxon>
        <taxon>Pseudomonadati</taxon>
        <taxon>Pseudomonadota</taxon>
        <taxon>Gammaproteobacteria</taxon>
        <taxon>Oceanospirillales</taxon>
        <taxon>Endozoicomonadaceae</taxon>
        <taxon>Endozoicomonas</taxon>
    </lineage>
</organism>
<proteinExistence type="predicted"/>
<evidence type="ECO:0000313" key="2">
    <source>
        <dbReference type="Proteomes" id="UP001163255"/>
    </source>
</evidence>
<reference evidence="1" key="1">
    <citation type="submission" date="2022-10" db="EMBL/GenBank/DDBJ databases">
        <title>Completed Genome Sequence of two octocoral isolated bacterium, Endozoicomonas euniceicola EF212T and Endozoicomonas gorgoniicola PS125T.</title>
        <authorList>
            <person name="Chiou Y.-J."/>
            <person name="Chen Y.-H."/>
        </authorList>
    </citation>
    <scope>NUCLEOTIDE SEQUENCE</scope>
    <source>
        <strain evidence="1">EF212</strain>
    </source>
</reference>
<name>A0ABY6GQT7_9GAMM</name>
<accession>A0ABY6GQT7</accession>
<dbReference type="Pfam" id="PF20717">
    <property type="entry name" value="DUF6829"/>
    <property type="match status" value="1"/>
</dbReference>
<sequence length="459" mass="51766">MKSLARILFPMMMVTENVLAKDHITTLKNYIKATYGHELVISDAQIRQLSWVMDNPQATPEMDRYKVKGIHKEVPRALSRLYNLQRLRSGTKEDFEKFIAPQKDIKALNEEKAEKPEALSFESFRQLSAAIRPMDDYHYEGLAAAAIISAVTLSPEAIQKARLIPDLKIPTGSVKFLAATAPEAGKIYPLARAFNKRFDTGNHLFEVAFMPDSHLRHMMYNEGSLAMYKHIDRGLANGSVSRDELRFWYYHWVINIAGFRGHLAPKGSLYLTQNTYNAMTAVKTVLDQLGSGEKAFNPIRAYLAKRAEWLQLEKHTRNTDEQLALASLAASLRLFSPEQGKQLYQAFGQLSPANQKRWVAYSQYQFTNTRTPAPTYAPALFANAVVEAGLADTVVKALPLFLDVIDKEQKMRKNGQLSLQVPVSFRELSQQQQVDRILHQPLKGIVTIDPVTGVASITK</sequence>
<evidence type="ECO:0000313" key="1">
    <source>
        <dbReference type="EMBL" id="UYM15113.1"/>
    </source>
</evidence>
<gene>
    <name evidence="1" type="ORF">NX720_19935</name>
</gene>
<dbReference type="InterPro" id="IPR049232">
    <property type="entry name" value="DUF6829"/>
</dbReference>
<dbReference type="EMBL" id="CP103300">
    <property type="protein sequence ID" value="UYM15113.1"/>
    <property type="molecule type" value="Genomic_DNA"/>
</dbReference>
<protein>
    <recommendedName>
        <fullName evidence="3">DUF5636 domain-containing protein</fullName>
    </recommendedName>
</protein>
<dbReference type="RefSeq" id="WP_262596968.1">
    <property type="nucleotide sequence ID" value="NZ_CP103300.1"/>
</dbReference>
<keyword evidence="2" id="KW-1185">Reference proteome</keyword>
<dbReference type="Proteomes" id="UP001163255">
    <property type="component" value="Chromosome"/>
</dbReference>
<evidence type="ECO:0008006" key="3">
    <source>
        <dbReference type="Google" id="ProtNLM"/>
    </source>
</evidence>